<sequence>MTSNTPCATIGARELVQKIGVREARNDRTNLEVWIKVDLIEQSRVHRVGESEGRPSLTTAKDEVAQFFLIIK</sequence>
<evidence type="ECO:0000313" key="2">
    <source>
        <dbReference type="Proteomes" id="UP000675880"/>
    </source>
</evidence>
<proteinExistence type="predicted"/>
<comment type="caution">
    <text evidence="1">The sequence shown here is derived from an EMBL/GenBank/DDBJ whole genome shotgun (WGS) entry which is preliminary data.</text>
</comment>
<reference evidence="1 2" key="1">
    <citation type="submission" date="2021-02" db="EMBL/GenBank/DDBJ databases">
        <authorList>
            <person name="Han P."/>
        </authorList>
    </citation>
    <scope>NUCLEOTIDE SEQUENCE [LARGE SCALE GENOMIC DNA]</scope>
    <source>
        <strain evidence="1">Candidatus Nitrospira sp. ZN2</strain>
    </source>
</reference>
<dbReference type="EMBL" id="CAJNBJ010000016">
    <property type="protein sequence ID" value="CAE6753566.1"/>
    <property type="molecule type" value="Genomic_DNA"/>
</dbReference>
<keyword evidence="2" id="KW-1185">Reference proteome</keyword>
<protein>
    <submittedName>
        <fullName evidence="1">Uncharacterized protein</fullName>
    </submittedName>
</protein>
<accession>A0ABM8RHJ1</accession>
<organism evidence="1 2">
    <name type="scientific">Nitrospira defluvii</name>
    <dbReference type="NCBI Taxonomy" id="330214"/>
    <lineage>
        <taxon>Bacteria</taxon>
        <taxon>Pseudomonadati</taxon>
        <taxon>Nitrospirota</taxon>
        <taxon>Nitrospiria</taxon>
        <taxon>Nitrospirales</taxon>
        <taxon>Nitrospiraceae</taxon>
        <taxon>Nitrospira</taxon>
    </lineage>
</organism>
<name>A0ABM8RHJ1_9BACT</name>
<evidence type="ECO:0000313" key="1">
    <source>
        <dbReference type="EMBL" id="CAE6753566.1"/>
    </source>
</evidence>
<gene>
    <name evidence="1" type="ORF">NSPZN2_30292</name>
</gene>
<dbReference type="Proteomes" id="UP000675880">
    <property type="component" value="Unassembled WGS sequence"/>
</dbReference>